<dbReference type="EMBL" id="JBHRWI010000016">
    <property type="protein sequence ID" value="MFC3510942.1"/>
    <property type="molecule type" value="Genomic_DNA"/>
</dbReference>
<keyword evidence="3" id="KW-1185">Reference proteome</keyword>
<organism evidence="2 3">
    <name type="scientific">Amycolatopsis halotolerans</name>
    <dbReference type="NCBI Taxonomy" id="330083"/>
    <lineage>
        <taxon>Bacteria</taxon>
        <taxon>Bacillati</taxon>
        <taxon>Actinomycetota</taxon>
        <taxon>Actinomycetes</taxon>
        <taxon>Pseudonocardiales</taxon>
        <taxon>Pseudonocardiaceae</taxon>
        <taxon>Amycolatopsis</taxon>
    </lineage>
</organism>
<comment type="caution">
    <text evidence="2">The sequence shown here is derived from an EMBL/GenBank/DDBJ whole genome shotgun (WGS) entry which is preliminary data.</text>
</comment>
<reference evidence="3" key="1">
    <citation type="journal article" date="2019" name="Int. J. Syst. Evol. Microbiol.">
        <title>The Global Catalogue of Microorganisms (GCM) 10K type strain sequencing project: providing services to taxonomists for standard genome sequencing and annotation.</title>
        <authorList>
            <consortium name="The Broad Institute Genomics Platform"/>
            <consortium name="The Broad Institute Genome Sequencing Center for Infectious Disease"/>
            <person name="Wu L."/>
            <person name="Ma J."/>
        </authorList>
    </citation>
    <scope>NUCLEOTIDE SEQUENCE [LARGE SCALE GENOMIC DNA]</scope>
    <source>
        <strain evidence="3">CGMCC 4.7682</strain>
    </source>
</reference>
<evidence type="ECO:0000256" key="1">
    <source>
        <dbReference type="SAM" id="MobiDB-lite"/>
    </source>
</evidence>
<sequence>MGIVRKLRDGARWIENVVEFEAPRPDPEPEPTPKPKPKPKPKPEAKTKPEAPEKPERADMADRAGELLGRMFKAWVDDINSIPFHRNTSAPEATR</sequence>
<dbReference type="RefSeq" id="WP_377870026.1">
    <property type="nucleotide sequence ID" value="NZ_JBHMAY010000017.1"/>
</dbReference>
<evidence type="ECO:0000313" key="2">
    <source>
        <dbReference type="EMBL" id="MFC3510942.1"/>
    </source>
</evidence>
<accession>A0ABV7QCD3</accession>
<gene>
    <name evidence="2" type="ORF">ACFORO_12270</name>
</gene>
<feature type="compositionally biased region" description="Basic and acidic residues" evidence="1">
    <location>
        <begin position="41"/>
        <end position="61"/>
    </location>
</feature>
<feature type="compositionally biased region" description="Basic and acidic residues" evidence="1">
    <location>
        <begin position="21"/>
        <end position="33"/>
    </location>
</feature>
<feature type="region of interest" description="Disordered" evidence="1">
    <location>
        <begin position="18"/>
        <end position="61"/>
    </location>
</feature>
<proteinExistence type="predicted"/>
<evidence type="ECO:0000313" key="3">
    <source>
        <dbReference type="Proteomes" id="UP001595764"/>
    </source>
</evidence>
<name>A0ABV7QCD3_9PSEU</name>
<protein>
    <submittedName>
        <fullName evidence="2">Uncharacterized protein</fullName>
    </submittedName>
</protein>
<dbReference type="Proteomes" id="UP001595764">
    <property type="component" value="Unassembled WGS sequence"/>
</dbReference>